<dbReference type="PANTHER" id="PTHR48104:SF7">
    <property type="entry name" value="METACASPASE-9"/>
    <property type="match status" value="1"/>
</dbReference>
<sequence length="216" mass="23977">MKAINGKRMAVLVGCNYPNTEYELQGCFNDVIAMKHMLIKRFGFDEKDIELLSDEEGSSVLPTGANIKKALGNMVDRAMEGDVLYFYYSGHGTLIPSLKQNEPHRKDEAIVPYDFNLITDHLSLERATKGDYGILLSGCQSNETSADVSSEEGEGGEAHGAFSNAVQKVLEQNSGRLSNKEVVIMARKVLQEQMYKQHPCLYCSDKNADATFLLQL</sequence>
<reference evidence="3" key="2">
    <citation type="submission" date="2021-03" db="UniProtKB">
        <authorList>
            <consortium name="EnsemblPlants"/>
        </authorList>
    </citation>
    <scope>IDENTIFICATION</scope>
</reference>
<dbReference type="Gramene" id="AUR62020971-RA">
    <property type="protein sequence ID" value="AUR62020971-RA:cds"/>
    <property type="gene ID" value="AUR62020971"/>
</dbReference>
<keyword evidence="4" id="KW-1185">Reference proteome</keyword>
<evidence type="ECO:0000313" key="3">
    <source>
        <dbReference type="EnsemblPlants" id="AUR62020971-RA:cds"/>
    </source>
</evidence>
<dbReference type="Proteomes" id="UP000596660">
    <property type="component" value="Unplaced"/>
</dbReference>
<reference evidence="3" key="1">
    <citation type="journal article" date="2017" name="Nature">
        <title>The genome of Chenopodium quinoa.</title>
        <authorList>
            <person name="Jarvis D.E."/>
            <person name="Ho Y.S."/>
            <person name="Lightfoot D.J."/>
            <person name="Schmoeckel S.M."/>
            <person name="Li B."/>
            <person name="Borm T.J.A."/>
            <person name="Ohyanagi H."/>
            <person name="Mineta K."/>
            <person name="Michell C.T."/>
            <person name="Saber N."/>
            <person name="Kharbatia N.M."/>
            <person name="Rupper R.R."/>
            <person name="Sharp A.R."/>
            <person name="Dally N."/>
            <person name="Boughton B.A."/>
            <person name="Woo Y.H."/>
            <person name="Gao G."/>
            <person name="Schijlen E.G.W.M."/>
            <person name="Guo X."/>
            <person name="Momin A.A."/>
            <person name="Negrao S."/>
            <person name="Al-Babili S."/>
            <person name="Gehring C."/>
            <person name="Roessner U."/>
            <person name="Jung C."/>
            <person name="Murphy K."/>
            <person name="Arold S.T."/>
            <person name="Gojobori T."/>
            <person name="van der Linden C.G."/>
            <person name="van Loo E.N."/>
            <person name="Jellen E.N."/>
            <person name="Maughan P.J."/>
            <person name="Tester M."/>
        </authorList>
    </citation>
    <scope>NUCLEOTIDE SEQUENCE [LARGE SCALE GENOMIC DNA]</scope>
    <source>
        <strain evidence="3">cv. PI 614886</strain>
    </source>
</reference>
<name>A0A803LZS0_CHEQI</name>
<dbReference type="Gene3D" id="3.40.50.12660">
    <property type="match status" value="2"/>
</dbReference>
<dbReference type="GO" id="GO:0004197">
    <property type="term" value="F:cysteine-type endopeptidase activity"/>
    <property type="evidence" value="ECO:0007669"/>
    <property type="project" value="InterPro"/>
</dbReference>
<protein>
    <recommendedName>
        <fullName evidence="2">Peptidase C14 caspase domain-containing protein</fullName>
    </recommendedName>
</protein>
<dbReference type="SUPFAM" id="SSF52129">
    <property type="entry name" value="Caspase-like"/>
    <property type="match status" value="1"/>
</dbReference>
<proteinExistence type="inferred from homology"/>
<dbReference type="GO" id="GO:0005737">
    <property type="term" value="C:cytoplasm"/>
    <property type="evidence" value="ECO:0007669"/>
    <property type="project" value="TreeGrafter"/>
</dbReference>
<dbReference type="PANTHER" id="PTHR48104">
    <property type="entry name" value="METACASPASE-4"/>
    <property type="match status" value="1"/>
</dbReference>
<dbReference type="AlphaFoldDB" id="A0A803LZS0"/>
<dbReference type="InterPro" id="IPR029030">
    <property type="entry name" value="Caspase-like_dom_sf"/>
</dbReference>
<dbReference type="EnsemblPlants" id="AUR62020971-RA">
    <property type="protein sequence ID" value="AUR62020971-RA:cds"/>
    <property type="gene ID" value="AUR62020971"/>
</dbReference>
<dbReference type="GO" id="GO:0006508">
    <property type="term" value="P:proteolysis"/>
    <property type="evidence" value="ECO:0007669"/>
    <property type="project" value="InterPro"/>
</dbReference>
<comment type="similarity">
    <text evidence="1">Belongs to the peptidase C14B family.</text>
</comment>
<evidence type="ECO:0000313" key="4">
    <source>
        <dbReference type="Proteomes" id="UP000596660"/>
    </source>
</evidence>
<dbReference type="InterPro" id="IPR011600">
    <property type="entry name" value="Pept_C14_caspase"/>
</dbReference>
<evidence type="ECO:0000259" key="2">
    <source>
        <dbReference type="Pfam" id="PF00656"/>
    </source>
</evidence>
<dbReference type="OMA" id="YELQGCF"/>
<dbReference type="Pfam" id="PF00656">
    <property type="entry name" value="Peptidase_C14"/>
    <property type="match status" value="2"/>
</dbReference>
<dbReference type="InterPro" id="IPR050452">
    <property type="entry name" value="Metacaspase"/>
</dbReference>
<feature type="domain" description="Peptidase C14 caspase" evidence="2">
    <location>
        <begin position="133"/>
        <end position="204"/>
    </location>
</feature>
<evidence type="ECO:0000256" key="1">
    <source>
        <dbReference type="ARBA" id="ARBA00009005"/>
    </source>
</evidence>
<organism evidence="3 4">
    <name type="scientific">Chenopodium quinoa</name>
    <name type="common">Quinoa</name>
    <dbReference type="NCBI Taxonomy" id="63459"/>
    <lineage>
        <taxon>Eukaryota</taxon>
        <taxon>Viridiplantae</taxon>
        <taxon>Streptophyta</taxon>
        <taxon>Embryophyta</taxon>
        <taxon>Tracheophyta</taxon>
        <taxon>Spermatophyta</taxon>
        <taxon>Magnoliopsida</taxon>
        <taxon>eudicotyledons</taxon>
        <taxon>Gunneridae</taxon>
        <taxon>Pentapetalae</taxon>
        <taxon>Caryophyllales</taxon>
        <taxon>Chenopodiaceae</taxon>
        <taxon>Chenopodioideae</taxon>
        <taxon>Atripliceae</taxon>
        <taxon>Chenopodium</taxon>
    </lineage>
</organism>
<feature type="domain" description="Peptidase C14 caspase" evidence="2">
    <location>
        <begin position="7"/>
        <end position="123"/>
    </location>
</feature>
<accession>A0A803LZS0</accession>